<keyword evidence="8" id="KW-0807">Transducer</keyword>
<feature type="transmembrane region" description="Helical" evidence="9">
    <location>
        <begin position="99"/>
        <end position="118"/>
    </location>
</feature>
<dbReference type="GO" id="GO:0043005">
    <property type="term" value="C:neuron projection"/>
    <property type="evidence" value="ECO:0007669"/>
    <property type="project" value="TreeGrafter"/>
</dbReference>
<gene>
    <name evidence="12" type="ORF">EDS130_LOCUS38191</name>
    <name evidence="11" type="ORF">XAT740_LOCUS5968</name>
</gene>
<evidence type="ECO:0000313" key="11">
    <source>
        <dbReference type="EMBL" id="CAF0860684.1"/>
    </source>
</evidence>
<keyword evidence="2" id="KW-1003">Cell membrane</keyword>
<dbReference type="GO" id="GO:0007218">
    <property type="term" value="P:neuropeptide signaling pathway"/>
    <property type="evidence" value="ECO:0007669"/>
    <property type="project" value="TreeGrafter"/>
</dbReference>
<evidence type="ECO:0000313" key="12">
    <source>
        <dbReference type="EMBL" id="CAF1430831.1"/>
    </source>
</evidence>
<dbReference type="AlphaFoldDB" id="A0A815MYB5"/>
<evidence type="ECO:0000313" key="13">
    <source>
        <dbReference type="Proteomes" id="UP000663828"/>
    </source>
</evidence>
<evidence type="ECO:0000256" key="6">
    <source>
        <dbReference type="ARBA" id="ARBA00023136"/>
    </source>
</evidence>
<dbReference type="OrthoDB" id="10360843at2759"/>
<keyword evidence="5" id="KW-0297">G-protein coupled receptor</keyword>
<organism evidence="12 14">
    <name type="scientific">Adineta ricciae</name>
    <name type="common">Rotifer</name>
    <dbReference type="NCBI Taxonomy" id="249248"/>
    <lineage>
        <taxon>Eukaryota</taxon>
        <taxon>Metazoa</taxon>
        <taxon>Spiralia</taxon>
        <taxon>Gnathifera</taxon>
        <taxon>Rotifera</taxon>
        <taxon>Eurotatoria</taxon>
        <taxon>Bdelloidea</taxon>
        <taxon>Adinetida</taxon>
        <taxon>Adinetidae</taxon>
        <taxon>Adineta</taxon>
    </lineage>
</organism>
<proteinExistence type="predicted"/>
<reference evidence="12" key="1">
    <citation type="submission" date="2021-02" db="EMBL/GenBank/DDBJ databases">
        <authorList>
            <person name="Nowell W R."/>
        </authorList>
    </citation>
    <scope>NUCLEOTIDE SEQUENCE</scope>
</reference>
<keyword evidence="7" id="KW-0675">Receptor</keyword>
<feature type="domain" description="G-protein coupled receptors family 1 profile" evidence="10">
    <location>
        <begin position="36"/>
        <end position="306"/>
    </location>
</feature>
<feature type="transmembrane region" description="Helical" evidence="9">
    <location>
        <begin position="57"/>
        <end position="79"/>
    </location>
</feature>
<accession>A0A815MYB5</accession>
<dbReference type="PANTHER" id="PTHR24229:SF40">
    <property type="entry name" value="ALLATOSTATIN C RECEPTOR 1-RELATED"/>
    <property type="match status" value="1"/>
</dbReference>
<keyword evidence="6 9" id="KW-0472">Membrane</keyword>
<evidence type="ECO:0000256" key="2">
    <source>
        <dbReference type="ARBA" id="ARBA00022475"/>
    </source>
</evidence>
<dbReference type="PANTHER" id="PTHR24229">
    <property type="entry name" value="NEUROPEPTIDES RECEPTOR"/>
    <property type="match status" value="1"/>
</dbReference>
<dbReference type="Proteomes" id="UP000663828">
    <property type="component" value="Unassembled WGS sequence"/>
</dbReference>
<evidence type="ECO:0000256" key="5">
    <source>
        <dbReference type="ARBA" id="ARBA00023040"/>
    </source>
</evidence>
<evidence type="ECO:0000259" key="10">
    <source>
        <dbReference type="PROSITE" id="PS50262"/>
    </source>
</evidence>
<keyword evidence="3 9" id="KW-0812">Transmembrane</keyword>
<evidence type="ECO:0000256" key="8">
    <source>
        <dbReference type="ARBA" id="ARBA00023224"/>
    </source>
</evidence>
<dbReference type="GO" id="GO:0042923">
    <property type="term" value="F:neuropeptide binding"/>
    <property type="evidence" value="ECO:0007669"/>
    <property type="project" value="TreeGrafter"/>
</dbReference>
<evidence type="ECO:0000256" key="7">
    <source>
        <dbReference type="ARBA" id="ARBA00023170"/>
    </source>
</evidence>
<evidence type="ECO:0000256" key="3">
    <source>
        <dbReference type="ARBA" id="ARBA00022692"/>
    </source>
</evidence>
<evidence type="ECO:0000256" key="4">
    <source>
        <dbReference type="ARBA" id="ARBA00022989"/>
    </source>
</evidence>
<feature type="transmembrane region" description="Helical" evidence="9">
    <location>
        <begin position="243"/>
        <end position="267"/>
    </location>
</feature>
<keyword evidence="4 9" id="KW-1133">Transmembrane helix</keyword>
<feature type="transmembrane region" description="Helical" evidence="9">
    <location>
        <begin position="22"/>
        <end position="45"/>
    </location>
</feature>
<dbReference type="GO" id="GO:0004930">
    <property type="term" value="F:G protein-coupled receptor activity"/>
    <property type="evidence" value="ECO:0007669"/>
    <property type="project" value="UniProtKB-KW"/>
</dbReference>
<evidence type="ECO:0000313" key="14">
    <source>
        <dbReference type="Proteomes" id="UP000663852"/>
    </source>
</evidence>
<name>A0A815MYB5_ADIRI</name>
<evidence type="ECO:0000256" key="1">
    <source>
        <dbReference type="ARBA" id="ARBA00004651"/>
    </source>
</evidence>
<dbReference type="PROSITE" id="PS50262">
    <property type="entry name" value="G_PROTEIN_RECEP_F1_2"/>
    <property type="match status" value="1"/>
</dbReference>
<feature type="transmembrane region" description="Helical" evidence="9">
    <location>
        <begin position="138"/>
        <end position="160"/>
    </location>
</feature>
<keyword evidence="13" id="KW-1185">Reference proteome</keyword>
<sequence>MSSQSSSSLGYITWLKTIQKDIYQIGGLILLTLGGISCLINIIIFSKKILRKNPCSIYLIAFNIATFLFLYSSFLNGIISIGFETDLGTMNLTYCRSRIYISYISELLTSYFLILASIDRVRITSSNTLTRNKSTCRLAVLSIIVGILICIPLQLHTVFFTNMIALTSVRIVCYYQPGTYVAFVGYYILIKAVSVPILLAIFGSWAIHNVRALQKVRTVPTSIHNQSATNTGGSRSRSKDRQLLLLLLVDIAGFVCFTVFLGVFLMYQQITQYNTKSSEQTQLEQVIRNVCFYVNYIPYCLNCYTHLFVSKTFRTEVKQLLLFK</sequence>
<feature type="transmembrane region" description="Helical" evidence="9">
    <location>
        <begin position="180"/>
        <end position="207"/>
    </location>
</feature>
<dbReference type="SUPFAM" id="SSF81321">
    <property type="entry name" value="Family A G protein-coupled receptor-like"/>
    <property type="match status" value="1"/>
</dbReference>
<comment type="subcellular location">
    <subcellularLocation>
        <location evidence="1">Cell membrane</location>
        <topology evidence="1">Multi-pass membrane protein</topology>
    </subcellularLocation>
</comment>
<dbReference type="InterPro" id="IPR017452">
    <property type="entry name" value="GPCR_Rhodpsn_7TM"/>
</dbReference>
<protein>
    <recommendedName>
        <fullName evidence="10">G-protein coupled receptors family 1 profile domain-containing protein</fullName>
    </recommendedName>
</protein>
<comment type="caution">
    <text evidence="12">The sequence shown here is derived from an EMBL/GenBank/DDBJ whole genome shotgun (WGS) entry which is preliminary data.</text>
</comment>
<dbReference type="Gene3D" id="1.20.1070.10">
    <property type="entry name" value="Rhodopsin 7-helix transmembrane proteins"/>
    <property type="match status" value="1"/>
</dbReference>
<dbReference type="GO" id="GO:0005886">
    <property type="term" value="C:plasma membrane"/>
    <property type="evidence" value="ECO:0007669"/>
    <property type="project" value="UniProtKB-SubCell"/>
</dbReference>
<dbReference type="EMBL" id="CAJNOR010000266">
    <property type="protein sequence ID" value="CAF0860684.1"/>
    <property type="molecule type" value="Genomic_DNA"/>
</dbReference>
<dbReference type="EMBL" id="CAJNOJ010000393">
    <property type="protein sequence ID" value="CAF1430831.1"/>
    <property type="molecule type" value="Genomic_DNA"/>
</dbReference>
<evidence type="ECO:0000256" key="9">
    <source>
        <dbReference type="SAM" id="Phobius"/>
    </source>
</evidence>
<dbReference type="Proteomes" id="UP000663852">
    <property type="component" value="Unassembled WGS sequence"/>
</dbReference>